<evidence type="ECO:0000256" key="3">
    <source>
        <dbReference type="SAM" id="MobiDB-lite"/>
    </source>
</evidence>
<evidence type="ECO:0000259" key="5">
    <source>
        <dbReference type="Pfam" id="PF01168"/>
    </source>
</evidence>
<keyword evidence="4" id="KW-0732">Signal</keyword>
<dbReference type="Gene3D" id="3.20.20.10">
    <property type="entry name" value="Alanine racemase"/>
    <property type="match status" value="1"/>
</dbReference>
<organism evidence="6 7">
    <name type="scientific">Tetraparma gracilis</name>
    <dbReference type="NCBI Taxonomy" id="2962635"/>
    <lineage>
        <taxon>Eukaryota</taxon>
        <taxon>Sar</taxon>
        <taxon>Stramenopiles</taxon>
        <taxon>Ochrophyta</taxon>
        <taxon>Bolidophyceae</taxon>
        <taxon>Parmales</taxon>
        <taxon>Triparmaceae</taxon>
        <taxon>Tetraparma</taxon>
    </lineage>
</organism>
<feature type="region of interest" description="Disordered" evidence="3">
    <location>
        <begin position="27"/>
        <end position="61"/>
    </location>
</feature>
<dbReference type="InterPro" id="IPR029066">
    <property type="entry name" value="PLP-binding_barrel"/>
</dbReference>
<proteinExistence type="inferred from homology"/>
<feature type="chain" id="PRO_5046378704" description="Alanine racemase N-terminal domain-containing protein" evidence="4">
    <location>
        <begin position="17"/>
        <end position="320"/>
    </location>
</feature>
<evidence type="ECO:0000313" key="6">
    <source>
        <dbReference type="EMBL" id="GMI35877.1"/>
    </source>
</evidence>
<protein>
    <recommendedName>
        <fullName evidence="5">Alanine racemase N-terminal domain-containing protein</fullName>
    </recommendedName>
</protein>
<name>A0ABQ6MZC3_9STRA</name>
<dbReference type="PANTHER" id="PTHR10146:SF14">
    <property type="entry name" value="PYRIDOXAL PHOSPHATE HOMEOSTASIS PROTEIN"/>
    <property type="match status" value="1"/>
</dbReference>
<gene>
    <name evidence="6" type="ORF">TeGR_g14246</name>
</gene>
<feature type="compositionally biased region" description="Pro residues" evidence="3">
    <location>
        <begin position="34"/>
        <end position="55"/>
    </location>
</feature>
<dbReference type="InterPro" id="IPR001608">
    <property type="entry name" value="Ala_racemase_N"/>
</dbReference>
<comment type="similarity">
    <text evidence="2">Belongs to the pyridoxal phosphate-binding protein YggS/PROSC family.</text>
</comment>
<dbReference type="Proteomes" id="UP001165060">
    <property type="component" value="Unassembled WGS sequence"/>
</dbReference>
<reference evidence="6 7" key="1">
    <citation type="journal article" date="2023" name="Commun. Biol.">
        <title>Genome analysis of Parmales, the sister group of diatoms, reveals the evolutionary specialization of diatoms from phago-mixotrophs to photoautotrophs.</title>
        <authorList>
            <person name="Ban H."/>
            <person name="Sato S."/>
            <person name="Yoshikawa S."/>
            <person name="Yamada K."/>
            <person name="Nakamura Y."/>
            <person name="Ichinomiya M."/>
            <person name="Sato N."/>
            <person name="Blanc-Mathieu R."/>
            <person name="Endo H."/>
            <person name="Kuwata A."/>
            <person name="Ogata H."/>
        </authorList>
    </citation>
    <scope>NUCLEOTIDE SEQUENCE [LARGE SCALE GENOMIC DNA]</scope>
</reference>
<dbReference type="SUPFAM" id="SSF51419">
    <property type="entry name" value="PLP-binding barrel"/>
    <property type="match status" value="1"/>
</dbReference>
<evidence type="ECO:0000256" key="1">
    <source>
        <dbReference type="ARBA" id="ARBA00022898"/>
    </source>
</evidence>
<keyword evidence="7" id="KW-1185">Reference proteome</keyword>
<accession>A0ABQ6MZC3</accession>
<feature type="domain" description="Alanine racemase N-terminal" evidence="5">
    <location>
        <begin position="117"/>
        <end position="313"/>
    </location>
</feature>
<dbReference type="Pfam" id="PF01168">
    <property type="entry name" value="Ala_racemase_N"/>
    <property type="match status" value="1"/>
</dbReference>
<evidence type="ECO:0000256" key="2">
    <source>
        <dbReference type="RuleBase" id="RU004514"/>
    </source>
</evidence>
<dbReference type="NCBIfam" id="TIGR00044">
    <property type="entry name" value="YggS family pyridoxal phosphate-dependent enzyme"/>
    <property type="match status" value="1"/>
</dbReference>
<dbReference type="InterPro" id="IPR011078">
    <property type="entry name" value="PyrdxlP_homeostasis"/>
</dbReference>
<feature type="signal peptide" evidence="4">
    <location>
        <begin position="1"/>
        <end position="16"/>
    </location>
</feature>
<evidence type="ECO:0000313" key="7">
    <source>
        <dbReference type="Proteomes" id="UP001165060"/>
    </source>
</evidence>
<dbReference type="PANTHER" id="PTHR10146">
    <property type="entry name" value="PROLINE SYNTHETASE CO-TRANSCRIBED BACTERIAL HOMOLOG PROTEIN"/>
    <property type="match status" value="1"/>
</dbReference>
<comment type="caution">
    <text evidence="6">The sequence shown here is derived from an EMBL/GenBank/DDBJ whole genome shotgun (WGS) entry which is preliminary data.</text>
</comment>
<keyword evidence="1" id="KW-0663">Pyridoxal phosphate</keyword>
<dbReference type="EMBL" id="BRYB01004733">
    <property type="protein sequence ID" value="GMI35877.1"/>
    <property type="molecule type" value="Genomic_DNA"/>
</dbReference>
<sequence>MRTLLLTATIIHLASSLRSPALRPPPFRLMSAAGPPPSAPGPSAPVPSAPSPSAPNPYSAYPSELPPSTVASLQSGLSAVSLSISRSSNPSCFLTPVSKTKPWQHLLPLIHHPTAPCRTFAENYAQECCEKMALVGKELPEGVGFAFIGALQSNKINGLVAAGAGGRLARVETISSGKALGKFNAAIEGRWPGGETLDVLLQVDTSREASKSGLDYEDADAVNALVRRCREECPRLVFRGLMTIGAAGDLAAFDRLRGLKAQVDAYVNEELEGYPADMEKGAWLSMGMSGDYLDAIEHGATHVRVGSTIFGARDYPAAAK</sequence>
<evidence type="ECO:0000256" key="4">
    <source>
        <dbReference type="SAM" id="SignalP"/>
    </source>
</evidence>